<protein>
    <recommendedName>
        <fullName evidence="3">Ubiquitin-conjugating enzyme E2 2</fullName>
    </recommendedName>
    <alternativeName>
        <fullName evidence="5">E2 ubiquitin-conjugating enzyme 2</fullName>
    </alternativeName>
    <alternativeName>
        <fullName evidence="6">Ubiquitin carrier protein UBC2</fullName>
    </alternativeName>
    <alternativeName>
        <fullName evidence="4">Ubiquitin-protein ligase UBC2</fullName>
    </alternativeName>
</protein>
<dbReference type="InterPro" id="IPR023313">
    <property type="entry name" value="UBQ-conjugating_AS"/>
</dbReference>
<feature type="domain" description="UBC core" evidence="10">
    <location>
        <begin position="1"/>
        <end position="159"/>
    </location>
</feature>
<evidence type="ECO:0000256" key="6">
    <source>
        <dbReference type="ARBA" id="ARBA00042190"/>
    </source>
</evidence>
<dbReference type="PROSITE" id="PS50127">
    <property type="entry name" value="UBC_2"/>
    <property type="match status" value="1"/>
</dbReference>
<evidence type="ECO:0000259" key="10">
    <source>
        <dbReference type="PROSITE" id="PS50127"/>
    </source>
</evidence>
<evidence type="ECO:0000256" key="3">
    <source>
        <dbReference type="ARBA" id="ARBA00039884"/>
    </source>
</evidence>
<dbReference type="SMART" id="SM00212">
    <property type="entry name" value="UBCc"/>
    <property type="match status" value="1"/>
</dbReference>
<keyword evidence="8" id="KW-0547">Nucleotide-binding</keyword>
<accession>A0A6G1GLH6</accession>
<dbReference type="CDD" id="cd23811">
    <property type="entry name" value="UBCc_ScCDC34-like"/>
    <property type="match status" value="1"/>
</dbReference>
<evidence type="ECO:0000256" key="4">
    <source>
        <dbReference type="ARBA" id="ARBA00041569"/>
    </source>
</evidence>
<keyword evidence="8" id="KW-0067">ATP-binding</keyword>
<evidence type="ECO:0000313" key="12">
    <source>
        <dbReference type="Proteomes" id="UP000800041"/>
    </source>
</evidence>
<feature type="region of interest" description="Disordered" evidence="9">
    <location>
        <begin position="187"/>
        <end position="238"/>
    </location>
</feature>
<dbReference type="Proteomes" id="UP000800041">
    <property type="component" value="Unassembled WGS sequence"/>
</dbReference>
<keyword evidence="12" id="KW-1185">Reference proteome</keyword>
<dbReference type="Gene3D" id="3.10.110.10">
    <property type="entry name" value="Ubiquitin Conjugating Enzyme"/>
    <property type="match status" value="1"/>
</dbReference>
<evidence type="ECO:0000256" key="1">
    <source>
        <dbReference type="ARBA" id="ARBA00022679"/>
    </source>
</evidence>
<proteinExistence type="inferred from homology"/>
<dbReference type="FunFam" id="3.10.110.10:FF:000063">
    <property type="entry name" value="CDC34p Ubiquitin-conjugating enzyme (E2)"/>
    <property type="match status" value="1"/>
</dbReference>
<evidence type="ECO:0000256" key="7">
    <source>
        <dbReference type="PROSITE-ProRule" id="PRU10133"/>
    </source>
</evidence>
<dbReference type="PROSITE" id="PS00183">
    <property type="entry name" value="UBC_1"/>
    <property type="match status" value="1"/>
</dbReference>
<feature type="active site" description="Glycyl thioester intermediate" evidence="7">
    <location>
        <position position="84"/>
    </location>
</feature>
<dbReference type="AlphaFoldDB" id="A0A6G1GLH6"/>
<sequence length="238" mass="27570">MAERILMNEYKLLIKEPWTNIELVNENIFEWNVALIVLNPDSVYYRGYFRAKMTFPKNYPYAPPDFKFTRPLYHPNIYPDGRLCISILHQPGEDEMSGEHADERWNPTQRVESVLISIISLLDDPEVSSPANVDAGIMLRKEPEKYKERVRTDLEVSKQDIPEGFVMPSHETAFKTHKEEEILMDAWDDSDEGEFDEDFGGSDSDVECGEDDEDDEDMDDDDDAGSSSDEKEKEKEKE</sequence>
<dbReference type="PANTHER" id="PTHR24067">
    <property type="entry name" value="UBIQUITIN-CONJUGATING ENZYME E2"/>
    <property type="match status" value="1"/>
</dbReference>
<feature type="compositionally biased region" description="Acidic residues" evidence="9">
    <location>
        <begin position="187"/>
        <end position="224"/>
    </location>
</feature>
<dbReference type="OrthoDB" id="19692at2759"/>
<dbReference type="SUPFAM" id="SSF54495">
    <property type="entry name" value="UBC-like"/>
    <property type="match status" value="1"/>
</dbReference>
<evidence type="ECO:0000313" key="11">
    <source>
        <dbReference type="EMBL" id="KAF1981816.1"/>
    </source>
</evidence>
<evidence type="ECO:0000256" key="5">
    <source>
        <dbReference type="ARBA" id="ARBA00042179"/>
    </source>
</evidence>
<evidence type="ECO:0000256" key="2">
    <source>
        <dbReference type="ARBA" id="ARBA00022786"/>
    </source>
</evidence>
<evidence type="ECO:0000256" key="8">
    <source>
        <dbReference type="RuleBase" id="RU362109"/>
    </source>
</evidence>
<reference evidence="11" key="1">
    <citation type="journal article" date="2020" name="Stud. Mycol.">
        <title>101 Dothideomycetes genomes: a test case for predicting lifestyles and emergence of pathogens.</title>
        <authorList>
            <person name="Haridas S."/>
            <person name="Albert R."/>
            <person name="Binder M."/>
            <person name="Bloem J."/>
            <person name="Labutti K."/>
            <person name="Salamov A."/>
            <person name="Andreopoulos B."/>
            <person name="Baker S."/>
            <person name="Barry K."/>
            <person name="Bills G."/>
            <person name="Bluhm B."/>
            <person name="Cannon C."/>
            <person name="Castanera R."/>
            <person name="Culley D."/>
            <person name="Daum C."/>
            <person name="Ezra D."/>
            <person name="Gonzalez J."/>
            <person name="Henrissat B."/>
            <person name="Kuo A."/>
            <person name="Liang C."/>
            <person name="Lipzen A."/>
            <person name="Lutzoni F."/>
            <person name="Magnuson J."/>
            <person name="Mondo S."/>
            <person name="Nolan M."/>
            <person name="Ohm R."/>
            <person name="Pangilinan J."/>
            <person name="Park H.-J."/>
            <person name="Ramirez L."/>
            <person name="Alfaro M."/>
            <person name="Sun H."/>
            <person name="Tritt A."/>
            <person name="Yoshinaga Y."/>
            <person name="Zwiers L.-H."/>
            <person name="Turgeon B."/>
            <person name="Goodwin S."/>
            <person name="Spatafora J."/>
            <person name="Crous P."/>
            <person name="Grigoriev I."/>
        </authorList>
    </citation>
    <scope>NUCLEOTIDE SEQUENCE</scope>
    <source>
        <strain evidence="11">CBS 113979</strain>
    </source>
</reference>
<dbReference type="GO" id="GO:0005524">
    <property type="term" value="F:ATP binding"/>
    <property type="evidence" value="ECO:0007669"/>
    <property type="project" value="UniProtKB-UniRule"/>
</dbReference>
<comment type="similarity">
    <text evidence="8">Belongs to the ubiquitin-conjugating enzyme family.</text>
</comment>
<keyword evidence="1" id="KW-0808">Transferase</keyword>
<organism evidence="11 12">
    <name type="scientific">Aulographum hederae CBS 113979</name>
    <dbReference type="NCBI Taxonomy" id="1176131"/>
    <lineage>
        <taxon>Eukaryota</taxon>
        <taxon>Fungi</taxon>
        <taxon>Dikarya</taxon>
        <taxon>Ascomycota</taxon>
        <taxon>Pezizomycotina</taxon>
        <taxon>Dothideomycetes</taxon>
        <taxon>Pleosporomycetidae</taxon>
        <taxon>Aulographales</taxon>
        <taxon>Aulographaceae</taxon>
    </lineage>
</organism>
<dbReference type="InterPro" id="IPR016135">
    <property type="entry name" value="UBQ-conjugating_enzyme/RWD"/>
</dbReference>
<dbReference type="EMBL" id="ML977193">
    <property type="protein sequence ID" value="KAF1981816.1"/>
    <property type="molecule type" value="Genomic_DNA"/>
</dbReference>
<gene>
    <name evidence="11" type="ORF">K402DRAFT_220432</name>
</gene>
<dbReference type="InterPro" id="IPR050113">
    <property type="entry name" value="Ub_conjugating_enzyme"/>
</dbReference>
<feature type="compositionally biased region" description="Basic and acidic residues" evidence="9">
    <location>
        <begin position="228"/>
        <end position="238"/>
    </location>
</feature>
<evidence type="ECO:0000256" key="9">
    <source>
        <dbReference type="SAM" id="MobiDB-lite"/>
    </source>
</evidence>
<name>A0A6G1GLH6_9PEZI</name>
<dbReference type="GO" id="GO:0016740">
    <property type="term" value="F:transferase activity"/>
    <property type="evidence" value="ECO:0007669"/>
    <property type="project" value="UniProtKB-KW"/>
</dbReference>
<dbReference type="InterPro" id="IPR000608">
    <property type="entry name" value="UBC"/>
</dbReference>
<dbReference type="Pfam" id="PF00179">
    <property type="entry name" value="UQ_con"/>
    <property type="match status" value="1"/>
</dbReference>
<keyword evidence="2 8" id="KW-0833">Ubl conjugation pathway</keyword>